<evidence type="ECO:0000259" key="11">
    <source>
        <dbReference type="Pfam" id="PF07732"/>
    </source>
</evidence>
<dbReference type="AlphaFoldDB" id="A0A3B0Y989"/>
<sequence>MAKRRDVLKAGAVAVASAPAIFGGAAIPRAAQAQLCRPEGIRSPHTEPDSPPVTPYSTPVYLPPAMTPVDPATLSPQPDPNRHQRFDEFVPAKHYVQHLTEGLWDYHPQLSALNPLGYGSLAWMFNGATPGETLVARYGEPVFIRRYNDLPMTENALIPFGLPYTTLHLHNAHTASESDGWPGDFVGPGEYWDHHHAMMYARNDPNEALASLWYHDHMLDFTATNVYAGLSAMATFYDDIDSGDENDPNPDALRLPGTYGKYDISFILHDVRFDQFGNPAYNVFDTDGHLGDLITVNRKVSPYLEVEPRKYRFRIYDGGPSRFYELGLADESEMLVICNDGNLLEEPVSVTSIVLGPANRHDVIIDFSRYSVGQSINLLNIMEQINGQGPTGRRLEGPDRMPVMQFRIKPLEGPDNSRIPDFMRKLPSINLNEVVAEREWVFDHDMGLWTINHEFMDPTKVSAAPRQGTAEIWTFRNAGTSWAHPVHVHFEEFQVLEWNGRPPTGVLRSRKDVATLGPGDSARVFYRFDDFLGRYPIHCHNNVHEDNAMMARWDIIPNGGDEHHDD</sequence>
<keyword evidence="3" id="KW-0560">Oxidoreductase</keyword>
<dbReference type="PANTHER" id="PTHR48267:SF1">
    <property type="entry name" value="BILIRUBIN OXIDASE"/>
    <property type="match status" value="1"/>
</dbReference>
<keyword evidence="2" id="KW-0479">Metal-binding</keyword>
<dbReference type="InterPro" id="IPR011706">
    <property type="entry name" value="Cu-oxidase_C"/>
</dbReference>
<evidence type="ECO:0000256" key="5">
    <source>
        <dbReference type="ARBA" id="ARBA00041027"/>
    </source>
</evidence>
<feature type="region of interest" description="Disordered" evidence="9">
    <location>
        <begin position="40"/>
        <end position="59"/>
    </location>
</feature>
<dbReference type="EC" id="1.16.3.4" evidence="4"/>
<proteinExistence type="predicted"/>
<organism evidence="12">
    <name type="scientific">hydrothermal vent metagenome</name>
    <dbReference type="NCBI Taxonomy" id="652676"/>
    <lineage>
        <taxon>unclassified sequences</taxon>
        <taxon>metagenomes</taxon>
        <taxon>ecological metagenomes</taxon>
    </lineage>
</organism>
<dbReference type="PROSITE" id="PS51318">
    <property type="entry name" value="TAT"/>
    <property type="match status" value="1"/>
</dbReference>
<evidence type="ECO:0000256" key="9">
    <source>
        <dbReference type="SAM" id="MobiDB-lite"/>
    </source>
</evidence>
<dbReference type="SUPFAM" id="SSF49503">
    <property type="entry name" value="Cupredoxins"/>
    <property type="match status" value="3"/>
</dbReference>
<evidence type="ECO:0000256" key="3">
    <source>
        <dbReference type="ARBA" id="ARBA00023002"/>
    </source>
</evidence>
<dbReference type="InterPro" id="IPR008972">
    <property type="entry name" value="Cupredoxin"/>
</dbReference>
<comment type="subunit">
    <text evidence="1">Monomer.</text>
</comment>
<comment type="catalytic activity">
    <reaction evidence="8">
        <text>4 Cu(+) + O2 + 4 H(+) = 4 Cu(2+) + 2 H2O</text>
        <dbReference type="Rhea" id="RHEA:30083"/>
        <dbReference type="ChEBI" id="CHEBI:15377"/>
        <dbReference type="ChEBI" id="CHEBI:15378"/>
        <dbReference type="ChEBI" id="CHEBI:15379"/>
        <dbReference type="ChEBI" id="CHEBI:29036"/>
        <dbReference type="ChEBI" id="CHEBI:49552"/>
        <dbReference type="EC" id="1.16.3.4"/>
    </reaction>
    <physiologicalReaction direction="left-to-right" evidence="8">
        <dbReference type="Rhea" id="RHEA:30084"/>
    </physiologicalReaction>
</comment>
<dbReference type="PROSITE" id="PS00080">
    <property type="entry name" value="MULTICOPPER_OXIDASE2"/>
    <property type="match status" value="1"/>
</dbReference>
<dbReference type="InterPro" id="IPR006311">
    <property type="entry name" value="TAT_signal"/>
</dbReference>
<protein>
    <recommendedName>
        <fullName evidence="5">Multicopper oxidase CueO</fullName>
        <ecNumber evidence="4">1.16.3.4</ecNumber>
    </recommendedName>
    <alternativeName>
        <fullName evidence="6">Copper efflux oxidase</fullName>
    </alternativeName>
    <alternativeName>
        <fullName evidence="7">Cuprous oxidase</fullName>
    </alternativeName>
</protein>
<accession>A0A3B0Y989</accession>
<dbReference type="PANTHER" id="PTHR48267">
    <property type="entry name" value="CUPREDOXIN SUPERFAMILY PROTEIN"/>
    <property type="match status" value="1"/>
</dbReference>
<dbReference type="Pfam" id="PF07732">
    <property type="entry name" value="Cu-oxidase_3"/>
    <property type="match status" value="1"/>
</dbReference>
<evidence type="ECO:0000256" key="8">
    <source>
        <dbReference type="ARBA" id="ARBA00048092"/>
    </source>
</evidence>
<dbReference type="GO" id="GO:0016491">
    <property type="term" value="F:oxidoreductase activity"/>
    <property type="evidence" value="ECO:0007669"/>
    <property type="project" value="UniProtKB-KW"/>
</dbReference>
<dbReference type="InterPro" id="IPR002355">
    <property type="entry name" value="Cu_oxidase_Cu_BS"/>
</dbReference>
<reference evidence="12" key="1">
    <citation type="submission" date="2018-06" db="EMBL/GenBank/DDBJ databases">
        <authorList>
            <person name="Zhirakovskaya E."/>
        </authorList>
    </citation>
    <scope>NUCLEOTIDE SEQUENCE</scope>
</reference>
<dbReference type="Pfam" id="PF07731">
    <property type="entry name" value="Cu-oxidase_2"/>
    <property type="match status" value="1"/>
</dbReference>
<feature type="domain" description="Plastocyanin-like" evidence="11">
    <location>
        <begin position="115"/>
        <end position="230"/>
    </location>
</feature>
<evidence type="ECO:0000256" key="4">
    <source>
        <dbReference type="ARBA" id="ARBA00038978"/>
    </source>
</evidence>
<gene>
    <name evidence="12" type="ORF">MNBD_GAMMA15-678</name>
</gene>
<evidence type="ECO:0000256" key="1">
    <source>
        <dbReference type="ARBA" id="ARBA00011245"/>
    </source>
</evidence>
<name>A0A3B0Y989_9ZZZZ</name>
<evidence type="ECO:0000259" key="10">
    <source>
        <dbReference type="Pfam" id="PF07731"/>
    </source>
</evidence>
<evidence type="ECO:0000256" key="2">
    <source>
        <dbReference type="ARBA" id="ARBA00022723"/>
    </source>
</evidence>
<evidence type="ECO:0000256" key="6">
    <source>
        <dbReference type="ARBA" id="ARBA00042896"/>
    </source>
</evidence>
<dbReference type="GO" id="GO:0005507">
    <property type="term" value="F:copper ion binding"/>
    <property type="evidence" value="ECO:0007669"/>
    <property type="project" value="InterPro"/>
</dbReference>
<evidence type="ECO:0000256" key="7">
    <source>
        <dbReference type="ARBA" id="ARBA00043090"/>
    </source>
</evidence>
<dbReference type="EMBL" id="UOFN01000013">
    <property type="protein sequence ID" value="VAW73390.1"/>
    <property type="molecule type" value="Genomic_DNA"/>
</dbReference>
<evidence type="ECO:0000313" key="12">
    <source>
        <dbReference type="EMBL" id="VAW73390.1"/>
    </source>
</evidence>
<dbReference type="InterPro" id="IPR045087">
    <property type="entry name" value="Cu-oxidase_fam"/>
</dbReference>
<dbReference type="InterPro" id="IPR011707">
    <property type="entry name" value="Cu-oxidase-like_N"/>
</dbReference>
<dbReference type="Gene3D" id="2.60.40.420">
    <property type="entry name" value="Cupredoxins - blue copper proteins"/>
    <property type="match status" value="3"/>
</dbReference>
<feature type="domain" description="Plastocyanin-like" evidence="10">
    <location>
        <begin position="448"/>
        <end position="554"/>
    </location>
</feature>